<comment type="caution">
    <text evidence="4">The sequence shown here is derived from an EMBL/GenBank/DDBJ whole genome shotgun (WGS) entry which is preliminary data.</text>
</comment>
<dbReference type="STRING" id="41047.A0A397I1L2"/>
<protein>
    <recommendedName>
        <fullName evidence="3">Enoyl reductase (ER) domain-containing protein</fullName>
    </recommendedName>
</protein>
<comment type="similarity">
    <text evidence="1">Belongs to the zinc-containing alcohol dehydrogenase family.</text>
</comment>
<dbReference type="PANTHER" id="PTHR45348:SF5">
    <property type="entry name" value="OXIDOREDUCTASE, PUTATIVE (AFU_ORTHOLOGUE AFUA_8G01420)-RELATED"/>
    <property type="match status" value="1"/>
</dbReference>
<dbReference type="Pfam" id="PF08240">
    <property type="entry name" value="ADH_N"/>
    <property type="match status" value="1"/>
</dbReference>
<proteinExistence type="inferred from homology"/>
<feature type="domain" description="Enoyl reductase (ER)" evidence="3">
    <location>
        <begin position="9"/>
        <end position="326"/>
    </location>
</feature>
<keyword evidence="5" id="KW-1185">Reference proteome</keyword>
<dbReference type="EMBL" id="NKHU02000008">
    <property type="protein sequence ID" value="RHZ67193.1"/>
    <property type="molecule type" value="Genomic_DNA"/>
</dbReference>
<sequence length="345" mass="36778">MKEALVSKGPSVEIVDSPIPTPGPDQVLIKVVVSGTNPKDWKIPEWLNRTDNQGDDIAGIVAAVGDNVTEFKPGDRVAAFHQMLVPHGSYAEYAISWQHTTFHIPRSTSFEEAATLPLAAMTSALALYHHLGLPEPWHPATSRIPLVIYGGATAVGAFAIQMAVKSDIHPIITVAGRGIPFVETLIDRSKGDTIVDYRKGNDAVVSEIKDALRASGSDETLLHAFDGVSEGSSITNLGKVVSEGGKVAFVLPVEDDALPAGINKAKTNVGCVHADQKDFGFVHFRYIAKGLLDGWFKPHPHQLVPGGLGGLQQALTDLKNGKASAIKYVVRVGETEGATAQGFRE</sequence>
<dbReference type="Gene3D" id="3.90.180.10">
    <property type="entry name" value="Medium-chain alcohol dehydrogenases, catalytic domain"/>
    <property type="match status" value="1"/>
</dbReference>
<dbReference type="InterPro" id="IPR036291">
    <property type="entry name" value="NAD(P)-bd_dom_sf"/>
</dbReference>
<dbReference type="VEuPathDB" id="FungiDB:CDV56_109613"/>
<dbReference type="SUPFAM" id="SSF51735">
    <property type="entry name" value="NAD(P)-binding Rossmann-fold domains"/>
    <property type="match status" value="1"/>
</dbReference>
<dbReference type="OrthoDB" id="3233595at2759"/>
<dbReference type="AlphaFoldDB" id="A0A397I1L2"/>
<dbReference type="CDD" id="cd08249">
    <property type="entry name" value="enoyl_reductase_like"/>
    <property type="match status" value="1"/>
</dbReference>
<dbReference type="InterPro" id="IPR047122">
    <property type="entry name" value="Trans-enoyl_RdTase-like"/>
</dbReference>
<dbReference type="GO" id="GO:0016651">
    <property type="term" value="F:oxidoreductase activity, acting on NAD(P)H"/>
    <property type="evidence" value="ECO:0007669"/>
    <property type="project" value="InterPro"/>
</dbReference>
<dbReference type="PANTHER" id="PTHR45348">
    <property type="entry name" value="HYPOTHETICAL OXIDOREDUCTASE (EUROFUNG)"/>
    <property type="match status" value="1"/>
</dbReference>
<dbReference type="InterPro" id="IPR020843">
    <property type="entry name" value="ER"/>
</dbReference>
<dbReference type="SUPFAM" id="SSF50129">
    <property type="entry name" value="GroES-like"/>
    <property type="match status" value="1"/>
</dbReference>
<evidence type="ECO:0000256" key="2">
    <source>
        <dbReference type="ARBA" id="ARBA00023002"/>
    </source>
</evidence>
<dbReference type="InterPro" id="IPR013154">
    <property type="entry name" value="ADH-like_N"/>
</dbReference>
<organism evidence="4 5">
    <name type="scientific">Aspergillus thermomutatus</name>
    <name type="common">Neosartorya pseudofischeri</name>
    <dbReference type="NCBI Taxonomy" id="41047"/>
    <lineage>
        <taxon>Eukaryota</taxon>
        <taxon>Fungi</taxon>
        <taxon>Dikarya</taxon>
        <taxon>Ascomycota</taxon>
        <taxon>Pezizomycotina</taxon>
        <taxon>Eurotiomycetes</taxon>
        <taxon>Eurotiomycetidae</taxon>
        <taxon>Eurotiales</taxon>
        <taxon>Aspergillaceae</taxon>
        <taxon>Aspergillus</taxon>
        <taxon>Aspergillus subgen. Fumigati</taxon>
    </lineage>
</organism>
<dbReference type="InterPro" id="IPR011032">
    <property type="entry name" value="GroES-like_sf"/>
</dbReference>
<dbReference type="Proteomes" id="UP000215305">
    <property type="component" value="Unassembled WGS sequence"/>
</dbReference>
<evidence type="ECO:0000313" key="4">
    <source>
        <dbReference type="EMBL" id="RHZ67193.1"/>
    </source>
</evidence>
<gene>
    <name evidence="4" type="ORF">CDV56_109613</name>
</gene>
<evidence type="ECO:0000259" key="3">
    <source>
        <dbReference type="SMART" id="SM00829"/>
    </source>
</evidence>
<evidence type="ECO:0000256" key="1">
    <source>
        <dbReference type="ARBA" id="ARBA00008072"/>
    </source>
</evidence>
<dbReference type="RefSeq" id="XP_026618545.1">
    <property type="nucleotide sequence ID" value="XM_026763232.1"/>
</dbReference>
<name>A0A397I1L2_ASPTH</name>
<reference evidence="4" key="1">
    <citation type="submission" date="2018-08" db="EMBL/GenBank/DDBJ databases">
        <title>Draft genome sequence of azole-resistant Aspergillus thermomutatus (Neosartorya pseudofischeri) strain HMR AF 39, isolated from a human nasal aspirate.</title>
        <authorList>
            <person name="Parent-Michaud M."/>
            <person name="Dufresne P.J."/>
            <person name="Fournier E."/>
            <person name="Martineau C."/>
            <person name="Moreira S."/>
            <person name="Perkins V."/>
            <person name="De Repentigny L."/>
            <person name="Dufresne S.F."/>
        </authorList>
    </citation>
    <scope>NUCLEOTIDE SEQUENCE [LARGE SCALE GENOMIC DNA]</scope>
    <source>
        <strain evidence="4">HMR AF 39</strain>
    </source>
</reference>
<keyword evidence="2" id="KW-0560">Oxidoreductase</keyword>
<evidence type="ECO:0000313" key="5">
    <source>
        <dbReference type="Proteomes" id="UP000215305"/>
    </source>
</evidence>
<dbReference type="GeneID" id="38131587"/>
<dbReference type="Gene3D" id="3.40.50.720">
    <property type="entry name" value="NAD(P)-binding Rossmann-like Domain"/>
    <property type="match status" value="1"/>
</dbReference>
<dbReference type="SMART" id="SM00829">
    <property type="entry name" value="PKS_ER"/>
    <property type="match status" value="1"/>
</dbReference>
<accession>A0A397I1L2</accession>